<proteinExistence type="predicted"/>
<feature type="non-terminal residue" evidence="2">
    <location>
        <position position="52"/>
    </location>
</feature>
<dbReference type="Proteomes" id="UP000789570">
    <property type="component" value="Unassembled WGS sequence"/>
</dbReference>
<organism evidence="2 3">
    <name type="scientific">Funneliformis caledonium</name>
    <dbReference type="NCBI Taxonomy" id="1117310"/>
    <lineage>
        <taxon>Eukaryota</taxon>
        <taxon>Fungi</taxon>
        <taxon>Fungi incertae sedis</taxon>
        <taxon>Mucoromycota</taxon>
        <taxon>Glomeromycotina</taxon>
        <taxon>Glomeromycetes</taxon>
        <taxon>Glomerales</taxon>
        <taxon>Glomeraceae</taxon>
        <taxon>Funneliformis</taxon>
    </lineage>
</organism>
<feature type="compositionally biased region" description="Polar residues" evidence="1">
    <location>
        <begin position="1"/>
        <end position="16"/>
    </location>
</feature>
<evidence type="ECO:0000256" key="1">
    <source>
        <dbReference type="SAM" id="MobiDB-lite"/>
    </source>
</evidence>
<evidence type="ECO:0000313" key="2">
    <source>
        <dbReference type="EMBL" id="CAG8753266.1"/>
    </source>
</evidence>
<dbReference type="AlphaFoldDB" id="A0A9N9NSD4"/>
<accession>A0A9N9NSD4</accession>
<dbReference type="EMBL" id="CAJVPQ010019139">
    <property type="protein sequence ID" value="CAG8753266.1"/>
    <property type="molecule type" value="Genomic_DNA"/>
</dbReference>
<feature type="region of interest" description="Disordered" evidence="1">
    <location>
        <begin position="1"/>
        <end position="52"/>
    </location>
</feature>
<evidence type="ECO:0000313" key="3">
    <source>
        <dbReference type="Proteomes" id="UP000789570"/>
    </source>
</evidence>
<sequence length="52" mass="5982">STTARSSTDNVKNDQGNLHVDVENDQETPMDIDKVDDFQDNDEYYRTSDDNN</sequence>
<protein>
    <submittedName>
        <fullName evidence="2">6702_t:CDS:1</fullName>
    </submittedName>
</protein>
<keyword evidence="3" id="KW-1185">Reference proteome</keyword>
<gene>
    <name evidence="2" type="ORF">FCALED_LOCUS16437</name>
</gene>
<name>A0A9N9NSD4_9GLOM</name>
<reference evidence="2" key="1">
    <citation type="submission" date="2021-06" db="EMBL/GenBank/DDBJ databases">
        <authorList>
            <person name="Kallberg Y."/>
            <person name="Tangrot J."/>
            <person name="Rosling A."/>
        </authorList>
    </citation>
    <scope>NUCLEOTIDE SEQUENCE</scope>
    <source>
        <strain evidence="2">UK204</strain>
    </source>
</reference>
<comment type="caution">
    <text evidence="2">The sequence shown here is derived from an EMBL/GenBank/DDBJ whole genome shotgun (WGS) entry which is preliminary data.</text>
</comment>
<feature type="compositionally biased region" description="Basic and acidic residues" evidence="1">
    <location>
        <begin position="31"/>
        <end position="52"/>
    </location>
</feature>